<evidence type="ECO:0000256" key="1">
    <source>
        <dbReference type="SAM" id="SignalP"/>
    </source>
</evidence>
<name>A0A1G7NC53_9FIRM</name>
<reference evidence="3" key="1">
    <citation type="submission" date="2016-10" db="EMBL/GenBank/DDBJ databases">
        <authorList>
            <person name="Varghese N."/>
            <person name="Submissions S."/>
        </authorList>
    </citation>
    <scope>NUCLEOTIDE SEQUENCE [LARGE SCALE GENOMIC DNA]</scope>
    <source>
        <strain evidence="3">DSM 23256</strain>
    </source>
</reference>
<keyword evidence="1" id="KW-0732">Signal</keyword>
<dbReference type="STRING" id="1123285.SAMN05660235_02505"/>
<dbReference type="AlphaFoldDB" id="A0A1G7NC53"/>
<accession>A0A1G7NC53</accession>
<dbReference type="OrthoDB" id="101884at2"/>
<dbReference type="Pfam" id="PF14052">
    <property type="entry name" value="Caps_assemb_Wzi"/>
    <property type="match status" value="1"/>
</dbReference>
<sequence length="514" mass="56330">MRRTLAKSLILSLLLTFGASLSTSSQAADLAPNIPLDSPIYEYVDKLSGLGYLTDLPPGAKPYTRAQAAKWLQEIEANIARDGSTPAYVQAMTAALKRELAPELAAPSSGKDANTGLALKELSLAAVYYDGDSLPQHRTQSTYQPLNINNNGYRYGQDVNGIMALRLEGRLSDRLVASISPRVSLDKDHDGEADLTSGYVKTKAGIFEIQVGKDPMWWGQGQRGTLALSSNAEAITGVKIATMEPRRLGGIFKPLGSVSSSLFIGQMEDDRGDIDKPAFVAMRKDFFPDKDFTFGLARTSIVGGEGRSLHRGDYWDFLTGKNADKASDDKWNSIAGLDWRWRVNRSSGLQLYGELYGEDQATGMGFIPTPSKVAGTVGVYLPRLTKSGDWDALLEWAHTSDWWYSHWVYTDGYTYKGDIIGDAMGHNASRYYARLGHYTADGSRLALHAERVVQDLASASPQKITAVWLTWRRDVGSAAYMEAMAGVANIANKDYSPGKDDTNYIAGLKLVKRY</sequence>
<organism evidence="2 3">
    <name type="scientific">Sporolituus thermophilus DSM 23256</name>
    <dbReference type="NCBI Taxonomy" id="1123285"/>
    <lineage>
        <taxon>Bacteria</taxon>
        <taxon>Bacillati</taxon>
        <taxon>Bacillota</taxon>
        <taxon>Negativicutes</taxon>
        <taxon>Selenomonadales</taxon>
        <taxon>Sporomusaceae</taxon>
        <taxon>Sporolituus</taxon>
    </lineage>
</organism>
<evidence type="ECO:0000313" key="2">
    <source>
        <dbReference type="EMBL" id="SDF71487.1"/>
    </source>
</evidence>
<dbReference type="Proteomes" id="UP000243333">
    <property type="component" value="Unassembled WGS sequence"/>
</dbReference>
<feature type="chain" id="PRO_5017382152" evidence="1">
    <location>
        <begin position="28"/>
        <end position="514"/>
    </location>
</feature>
<keyword evidence="3" id="KW-1185">Reference proteome</keyword>
<gene>
    <name evidence="2" type="ORF">SAMN05660235_02505</name>
</gene>
<dbReference type="InterPro" id="IPR038636">
    <property type="entry name" value="Wzi_sf"/>
</dbReference>
<protein>
    <submittedName>
        <fullName evidence="2">Capsule assembly protein Wzi</fullName>
    </submittedName>
</protein>
<dbReference type="InterPro" id="IPR026950">
    <property type="entry name" value="Caps_assemb_Wzi"/>
</dbReference>
<dbReference type="RefSeq" id="WP_093691364.1">
    <property type="nucleotide sequence ID" value="NZ_FNBU01000023.1"/>
</dbReference>
<proteinExistence type="predicted"/>
<dbReference type="Gene3D" id="2.40.160.130">
    <property type="entry name" value="Capsule assembly protein Wzi"/>
    <property type="match status" value="1"/>
</dbReference>
<dbReference type="EMBL" id="FNBU01000023">
    <property type="protein sequence ID" value="SDF71487.1"/>
    <property type="molecule type" value="Genomic_DNA"/>
</dbReference>
<evidence type="ECO:0000313" key="3">
    <source>
        <dbReference type="Proteomes" id="UP000243333"/>
    </source>
</evidence>
<feature type="signal peptide" evidence="1">
    <location>
        <begin position="1"/>
        <end position="27"/>
    </location>
</feature>